<feature type="compositionally biased region" description="Polar residues" evidence="9">
    <location>
        <begin position="528"/>
        <end position="555"/>
    </location>
</feature>
<evidence type="ECO:0000256" key="5">
    <source>
        <dbReference type="ARBA" id="ARBA00022737"/>
    </source>
</evidence>
<keyword evidence="6" id="KW-0863">Zinc-finger</keyword>
<comment type="similarity">
    <text evidence="2">Belongs to the ZC3H14 family.</text>
</comment>
<feature type="region of interest" description="Disordered" evidence="9">
    <location>
        <begin position="229"/>
        <end position="288"/>
    </location>
</feature>
<dbReference type="GO" id="GO:0005737">
    <property type="term" value="C:cytoplasm"/>
    <property type="evidence" value="ECO:0007669"/>
    <property type="project" value="TreeGrafter"/>
</dbReference>
<evidence type="ECO:0000256" key="2">
    <source>
        <dbReference type="ARBA" id="ARBA00008423"/>
    </source>
</evidence>
<feature type="compositionally biased region" description="Polar residues" evidence="9">
    <location>
        <begin position="742"/>
        <end position="751"/>
    </location>
</feature>
<sequence>MEVGTEISQKIRSAIKAKLMDLGAYVDDELPDYIMVMVANKKNKSQMKADLSLFLGSNTDTFTSWLHGLLGKLQTITVDSNKSKSGKSKVPKDKKKEKDAGGKSKDDSTKSKKSSREKSRKRKSSHGSIEDASKPKNALLQSTEGAEESEKDLPVEQPYSESKANESTVQHQSQHSYDNAKQPDKSELSMQVAEAESNCPNQTSKEAMHEEVEDVRQLLVATTPGDDLARELDAAVEEEIDNSYPSKKTSSLSQAKDMSNKVSKDKPTVSAPVSSREQPSKKKVPSSVVASVIREQDEEYDPFNPAVGSVASVVKVTSRKPSFPPSMQANRPALTGEDVSEAGGTEPKSSRDDAGAQSETEPVQLSKDTLRLVDMECVKSALSEVLEKFEVSRPLDEIGLFARSVEYSLRQLDHKVFVQARSLIQKLLDGFNSQSTSTKPGLSPAGRADTSNGEVSKDKTSSLDECRSAQYICSKLDNVADCPERIIFSSKSKKSPALTQTEKGSEHYRTFVSSILNSTSEKIDAGGTNLNENGNDVTTPSSSQEQGNLSTQPCVSSTKIEMEASRAVSSCNEGLKASASSPKLAQPSSSFSTSSLTVPLFQSRNSAKSFLSDPGFHRLRSQILVDSLHVRRLPDPASASSPMCLLRHACNRQGGDKEGGAALGDSSPQSHSPQHYSGEALKVLAKNLRVTIINRQAKGSQESSSGDDSSSDDDSDEDESTDEDDDVGGELDMDTNEKTEQETSSAANNLL</sequence>
<feature type="region of interest" description="Disordered" evidence="9">
    <location>
        <begin position="694"/>
        <end position="751"/>
    </location>
</feature>
<protein>
    <recommendedName>
        <fullName evidence="3">Zinc finger CCCH domain-containing protein 14</fullName>
    </recommendedName>
</protein>
<accession>A0AAV4CNU0</accession>
<keyword evidence="11" id="KW-1185">Reference proteome</keyword>
<feature type="compositionally biased region" description="Polar residues" evidence="9">
    <location>
        <begin position="243"/>
        <end position="257"/>
    </location>
</feature>
<proteinExistence type="inferred from homology"/>
<keyword evidence="8" id="KW-0539">Nucleus</keyword>
<feature type="compositionally biased region" description="Low complexity" evidence="9">
    <location>
        <begin position="699"/>
        <end position="708"/>
    </location>
</feature>
<feature type="region of interest" description="Disordered" evidence="9">
    <location>
        <begin position="433"/>
        <end position="460"/>
    </location>
</feature>
<dbReference type="InterPro" id="IPR040366">
    <property type="entry name" value="Nab2/ZC3H14"/>
</dbReference>
<dbReference type="PANTHER" id="PTHR14738">
    <property type="entry name" value="ZINC FINGER CCCH DOMAIN-CONTAINING PROTEIN 14"/>
    <property type="match status" value="1"/>
</dbReference>
<evidence type="ECO:0000256" key="3">
    <source>
        <dbReference type="ARBA" id="ARBA00015071"/>
    </source>
</evidence>
<reference evidence="10 11" key="1">
    <citation type="journal article" date="2021" name="Elife">
        <title>Chloroplast acquisition without the gene transfer in kleptoplastic sea slugs, Plakobranchus ocellatus.</title>
        <authorList>
            <person name="Maeda T."/>
            <person name="Takahashi S."/>
            <person name="Yoshida T."/>
            <person name="Shimamura S."/>
            <person name="Takaki Y."/>
            <person name="Nagai Y."/>
            <person name="Toyoda A."/>
            <person name="Suzuki Y."/>
            <person name="Arimoto A."/>
            <person name="Ishii H."/>
            <person name="Satoh N."/>
            <person name="Nishiyama T."/>
            <person name="Hasebe M."/>
            <person name="Maruyama T."/>
            <person name="Minagawa J."/>
            <person name="Obokata J."/>
            <person name="Shigenobu S."/>
        </authorList>
    </citation>
    <scope>NUCLEOTIDE SEQUENCE [LARGE SCALE GENOMIC DNA]</scope>
</reference>
<comment type="caution">
    <text evidence="10">The sequence shown here is derived from an EMBL/GenBank/DDBJ whole genome shotgun (WGS) entry which is preliminary data.</text>
</comment>
<dbReference type="GO" id="GO:0008143">
    <property type="term" value="F:poly(A) binding"/>
    <property type="evidence" value="ECO:0007669"/>
    <property type="project" value="InterPro"/>
</dbReference>
<feature type="compositionally biased region" description="Basic and acidic residues" evidence="9">
    <location>
        <begin position="258"/>
        <end position="267"/>
    </location>
</feature>
<dbReference type="GO" id="GO:0008270">
    <property type="term" value="F:zinc ion binding"/>
    <property type="evidence" value="ECO:0007669"/>
    <property type="project" value="UniProtKB-KW"/>
</dbReference>
<keyword evidence="5" id="KW-0677">Repeat</keyword>
<gene>
    <name evidence="10" type="ORF">PoB_006004000</name>
</gene>
<feature type="compositionally biased region" description="Low complexity" evidence="9">
    <location>
        <begin position="666"/>
        <end position="675"/>
    </location>
</feature>
<feature type="region of interest" description="Disordered" evidence="9">
    <location>
        <begin position="318"/>
        <end position="367"/>
    </location>
</feature>
<feature type="region of interest" description="Disordered" evidence="9">
    <location>
        <begin position="80"/>
        <end position="212"/>
    </location>
</feature>
<feature type="compositionally biased region" description="Basic and acidic residues" evidence="9">
    <location>
        <begin position="90"/>
        <end position="117"/>
    </location>
</feature>
<name>A0AAV4CNU0_9GAST</name>
<evidence type="ECO:0000313" key="10">
    <source>
        <dbReference type="EMBL" id="GFO33535.1"/>
    </source>
</evidence>
<evidence type="ECO:0000256" key="7">
    <source>
        <dbReference type="ARBA" id="ARBA00022833"/>
    </source>
</evidence>
<feature type="compositionally biased region" description="Polar residues" evidence="9">
    <location>
        <begin position="159"/>
        <end position="179"/>
    </location>
</feature>
<evidence type="ECO:0000256" key="8">
    <source>
        <dbReference type="ARBA" id="ARBA00023242"/>
    </source>
</evidence>
<organism evidence="10 11">
    <name type="scientific">Plakobranchus ocellatus</name>
    <dbReference type="NCBI Taxonomy" id="259542"/>
    <lineage>
        <taxon>Eukaryota</taxon>
        <taxon>Metazoa</taxon>
        <taxon>Spiralia</taxon>
        <taxon>Lophotrochozoa</taxon>
        <taxon>Mollusca</taxon>
        <taxon>Gastropoda</taxon>
        <taxon>Heterobranchia</taxon>
        <taxon>Euthyneura</taxon>
        <taxon>Panpulmonata</taxon>
        <taxon>Sacoglossa</taxon>
        <taxon>Placobranchoidea</taxon>
        <taxon>Plakobranchidae</taxon>
        <taxon>Plakobranchus</taxon>
    </lineage>
</organism>
<keyword evidence="4" id="KW-0479">Metal-binding</keyword>
<feature type="compositionally biased region" description="Acidic residues" evidence="9">
    <location>
        <begin position="709"/>
        <end position="734"/>
    </location>
</feature>
<feature type="region of interest" description="Disordered" evidence="9">
    <location>
        <begin position="522"/>
        <end position="555"/>
    </location>
</feature>
<comment type="subcellular location">
    <subcellularLocation>
        <location evidence="1">Nucleus</location>
    </subcellularLocation>
</comment>
<dbReference type="GO" id="GO:0043488">
    <property type="term" value="P:regulation of mRNA stability"/>
    <property type="evidence" value="ECO:0007669"/>
    <property type="project" value="InterPro"/>
</dbReference>
<evidence type="ECO:0000313" key="11">
    <source>
        <dbReference type="Proteomes" id="UP000735302"/>
    </source>
</evidence>
<keyword evidence="7" id="KW-0862">Zinc</keyword>
<dbReference type="Proteomes" id="UP000735302">
    <property type="component" value="Unassembled WGS sequence"/>
</dbReference>
<dbReference type="GO" id="GO:0005634">
    <property type="term" value="C:nucleus"/>
    <property type="evidence" value="ECO:0007669"/>
    <property type="project" value="UniProtKB-SubCell"/>
</dbReference>
<evidence type="ECO:0000256" key="9">
    <source>
        <dbReference type="SAM" id="MobiDB-lite"/>
    </source>
</evidence>
<dbReference type="Gene3D" id="1.20.1390.10">
    <property type="entry name" value="PWI domain"/>
    <property type="match status" value="1"/>
</dbReference>
<feature type="region of interest" description="Disordered" evidence="9">
    <location>
        <begin position="656"/>
        <end position="675"/>
    </location>
</feature>
<evidence type="ECO:0000256" key="1">
    <source>
        <dbReference type="ARBA" id="ARBA00004123"/>
    </source>
</evidence>
<evidence type="ECO:0000256" key="6">
    <source>
        <dbReference type="ARBA" id="ARBA00022771"/>
    </source>
</evidence>
<feature type="compositionally biased region" description="Polar residues" evidence="9">
    <location>
        <begin position="357"/>
        <end position="367"/>
    </location>
</feature>
<dbReference type="AlphaFoldDB" id="A0AAV4CNU0"/>
<evidence type="ECO:0000256" key="4">
    <source>
        <dbReference type="ARBA" id="ARBA00022723"/>
    </source>
</evidence>
<dbReference type="PANTHER" id="PTHR14738:SF29">
    <property type="entry name" value="ZINC FINGER CCCH DOMAIN-CONTAINING PROTEIN 14"/>
    <property type="match status" value="1"/>
</dbReference>
<dbReference type="EMBL" id="BLXT01006781">
    <property type="protein sequence ID" value="GFO33535.1"/>
    <property type="molecule type" value="Genomic_DNA"/>
</dbReference>